<sequence>MAAKPGAQTQAVLFFEHNAIVREMLHAEFEAILDGFVPVTEKAGDTVKAVFLRVNPQLKITAAVFFLIDFDPRGFADKRWNIPLEQFADTAGRGPDLGAGPIRLACRSQCPVAWHQQQLWDPEMQPGANNFVILRKGVQRNRLGLQVVEEAPPEPPPAAAAPPTQIIEPAALERHISQKLQRQLEQEFRDRMAQTLKEQRLRILTLDSKRKQELQELQLEHQRRIQEHQEKIEQIRQLHSDEQQRNQQLKQTIDGQAAKIEGVREYFEHKLKTAKSIEIAQLQTLKTNFEMELDAKIEAATTELKEMLQMREVELTYRNELVGNLNEEISRLRQENQQLLSDSADQLLDKMNRSGISFVAFHPGAGHMTIPLSDMSTYLENPTAYAAQRCGVGEKQYEGWLAHYTAPTCQALNEQGELCGTLVTRVESPADFHSGESDRCYEHQSNVTTLAVV</sequence>
<evidence type="ECO:0000313" key="2">
    <source>
        <dbReference type="EMBL" id="TQV81010.1"/>
    </source>
</evidence>
<protein>
    <recommendedName>
        <fullName evidence="4">Chromosome partitioning protein ParA</fullName>
    </recommendedName>
</protein>
<dbReference type="OrthoDB" id="6189582at2"/>
<dbReference type="Proteomes" id="UP000319732">
    <property type="component" value="Unassembled WGS sequence"/>
</dbReference>
<accession>A0A545TUW4</accession>
<evidence type="ECO:0000313" key="3">
    <source>
        <dbReference type="Proteomes" id="UP000319732"/>
    </source>
</evidence>
<dbReference type="RefSeq" id="WP_142904063.1">
    <property type="nucleotide sequence ID" value="NZ_ML660091.1"/>
</dbReference>
<dbReference type="EMBL" id="VHSG01000009">
    <property type="protein sequence ID" value="TQV81010.1"/>
    <property type="molecule type" value="Genomic_DNA"/>
</dbReference>
<gene>
    <name evidence="2" type="ORF">FKG94_09955</name>
</gene>
<keyword evidence="1" id="KW-0175">Coiled coil</keyword>
<comment type="caution">
    <text evidence="2">The sequence shown here is derived from an EMBL/GenBank/DDBJ whole genome shotgun (WGS) entry which is preliminary data.</text>
</comment>
<reference evidence="2 3" key="1">
    <citation type="submission" date="2019-06" db="EMBL/GenBank/DDBJ databases">
        <title>Whole genome sequence for Cellvibrionaceae sp. R142.</title>
        <authorList>
            <person name="Wang G."/>
        </authorList>
    </citation>
    <scope>NUCLEOTIDE SEQUENCE [LARGE SCALE GENOMIC DNA]</scope>
    <source>
        <strain evidence="2 3">R142</strain>
    </source>
</reference>
<keyword evidence="3" id="KW-1185">Reference proteome</keyword>
<evidence type="ECO:0008006" key="4">
    <source>
        <dbReference type="Google" id="ProtNLM"/>
    </source>
</evidence>
<proteinExistence type="predicted"/>
<feature type="coiled-coil region" evidence="1">
    <location>
        <begin position="211"/>
        <end position="252"/>
    </location>
</feature>
<name>A0A545TUW4_9GAMM</name>
<evidence type="ECO:0000256" key="1">
    <source>
        <dbReference type="SAM" id="Coils"/>
    </source>
</evidence>
<dbReference type="AlphaFoldDB" id="A0A545TUW4"/>
<organism evidence="2 3">
    <name type="scientific">Exilibacterium tricleocarpae</name>
    <dbReference type="NCBI Taxonomy" id="2591008"/>
    <lineage>
        <taxon>Bacteria</taxon>
        <taxon>Pseudomonadati</taxon>
        <taxon>Pseudomonadota</taxon>
        <taxon>Gammaproteobacteria</taxon>
        <taxon>Cellvibrionales</taxon>
        <taxon>Cellvibrionaceae</taxon>
        <taxon>Exilibacterium</taxon>
    </lineage>
</organism>